<evidence type="ECO:0000256" key="2">
    <source>
        <dbReference type="ARBA" id="ARBA00022598"/>
    </source>
</evidence>
<sequence>MPFSSPLAEVEIPEVSVPQLVIGPAAARGEHPALIDGRTGQTITYAQLAHMVDRLAAGLAGAGLRPGDVLALFSPNTLLYPVVFHAALAAGATVTTVNALATPKDLTTQLSDSGAKFLVTVSPFLDRASAAAAQVQEVFVCDTAEGYRSVQELMAATDPAPAVAIDPATTLAVLPYSSGTTGVAKGVMLTHRNLVANIAQTQEVVRYEPADRVLAVLPFFHIYGLTVLMNMALSKGAALVVLPRFDLAEFLTALQDQRVNRAFVAPPIVLALAKHPLVAQYDLSALRVVFSGAAPLDGDLAQACADRLGCVVQQGYGMTELSPVSHAQVHGDTRVKPGTVGPLIPNTLAKVVDVATGAELGVGEPGELWIKGPQVMQGYLGRRADTDATVDAEGWLHTGDVGLVDAEGDWFIVDRVKELIKYKGYQVPPAELEAVLLGHPGIADAAVVAGHDAEGEEIPHAFVAVAAGAELTAQDVQDYVAERVAPYKRVRAVTFVDTIPKSASGKILRKDLRAQL</sequence>
<keyword evidence="2" id="KW-0436">Ligase</keyword>
<dbReference type="InterPro" id="IPR025110">
    <property type="entry name" value="AMP-bd_C"/>
</dbReference>
<dbReference type="InterPro" id="IPR020845">
    <property type="entry name" value="AMP-binding_CS"/>
</dbReference>
<feature type="domain" description="AMP-dependent synthetase/ligase" evidence="5">
    <location>
        <begin position="25"/>
        <end position="380"/>
    </location>
</feature>
<accession>A0A8J3JUR5</accession>
<dbReference type="Pfam" id="PF00501">
    <property type="entry name" value="AMP-binding"/>
    <property type="match status" value="1"/>
</dbReference>
<dbReference type="Gene3D" id="3.40.50.12780">
    <property type="entry name" value="N-terminal domain of ligase-like"/>
    <property type="match status" value="1"/>
</dbReference>
<evidence type="ECO:0000256" key="4">
    <source>
        <dbReference type="ARBA" id="ARBA00022840"/>
    </source>
</evidence>
<keyword evidence="4" id="KW-0067">ATP-binding</keyword>
<keyword evidence="8" id="KW-1185">Reference proteome</keyword>
<dbReference type="PANTHER" id="PTHR24096">
    <property type="entry name" value="LONG-CHAIN-FATTY-ACID--COA LIGASE"/>
    <property type="match status" value="1"/>
</dbReference>
<proteinExistence type="inferred from homology"/>
<dbReference type="AlphaFoldDB" id="A0A8J3JUR5"/>
<feature type="domain" description="AMP-binding enzyme C-terminal" evidence="6">
    <location>
        <begin position="431"/>
        <end position="506"/>
    </location>
</feature>
<dbReference type="GO" id="GO:0005524">
    <property type="term" value="F:ATP binding"/>
    <property type="evidence" value="ECO:0007669"/>
    <property type="project" value="UniProtKB-KW"/>
</dbReference>
<gene>
    <name evidence="7" type="ORF">Cba03nite_54280</name>
</gene>
<dbReference type="InterPro" id="IPR045851">
    <property type="entry name" value="AMP-bd_C_sf"/>
</dbReference>
<dbReference type="RefSeq" id="WP_203751826.1">
    <property type="nucleotide sequence ID" value="NZ_BONF01000033.1"/>
</dbReference>
<dbReference type="Pfam" id="PF13193">
    <property type="entry name" value="AMP-binding_C"/>
    <property type="match status" value="1"/>
</dbReference>
<evidence type="ECO:0000313" key="7">
    <source>
        <dbReference type="EMBL" id="GIF84079.1"/>
    </source>
</evidence>
<evidence type="ECO:0000256" key="1">
    <source>
        <dbReference type="ARBA" id="ARBA00006432"/>
    </source>
</evidence>
<dbReference type="SUPFAM" id="SSF56801">
    <property type="entry name" value="Acetyl-CoA synthetase-like"/>
    <property type="match status" value="1"/>
</dbReference>
<dbReference type="GO" id="GO:0016405">
    <property type="term" value="F:CoA-ligase activity"/>
    <property type="evidence" value="ECO:0007669"/>
    <property type="project" value="TreeGrafter"/>
</dbReference>
<organism evidence="7 8">
    <name type="scientific">Catellatospora bangladeshensis</name>
    <dbReference type="NCBI Taxonomy" id="310355"/>
    <lineage>
        <taxon>Bacteria</taxon>
        <taxon>Bacillati</taxon>
        <taxon>Actinomycetota</taxon>
        <taxon>Actinomycetes</taxon>
        <taxon>Micromonosporales</taxon>
        <taxon>Micromonosporaceae</taxon>
        <taxon>Catellatospora</taxon>
    </lineage>
</organism>
<evidence type="ECO:0000259" key="6">
    <source>
        <dbReference type="Pfam" id="PF13193"/>
    </source>
</evidence>
<dbReference type="Gene3D" id="3.30.300.30">
    <property type="match status" value="1"/>
</dbReference>
<evidence type="ECO:0000256" key="3">
    <source>
        <dbReference type="ARBA" id="ARBA00022741"/>
    </source>
</evidence>
<protein>
    <submittedName>
        <fullName evidence="7">AMP-dependent synthetase</fullName>
    </submittedName>
</protein>
<dbReference type="FunFam" id="3.30.300.30:FF:000007">
    <property type="entry name" value="4-coumarate--CoA ligase 2"/>
    <property type="match status" value="1"/>
</dbReference>
<dbReference type="InterPro" id="IPR000873">
    <property type="entry name" value="AMP-dep_synth/lig_dom"/>
</dbReference>
<dbReference type="PANTHER" id="PTHR24096:SF149">
    <property type="entry name" value="AMP-BINDING DOMAIN-CONTAINING PROTEIN-RELATED"/>
    <property type="match status" value="1"/>
</dbReference>
<dbReference type="FunFam" id="3.40.50.12780:FF:000003">
    <property type="entry name" value="Long-chain-fatty-acid--CoA ligase FadD"/>
    <property type="match status" value="1"/>
</dbReference>
<dbReference type="Proteomes" id="UP000601223">
    <property type="component" value="Unassembled WGS sequence"/>
</dbReference>
<dbReference type="InterPro" id="IPR042099">
    <property type="entry name" value="ANL_N_sf"/>
</dbReference>
<reference evidence="7 8" key="1">
    <citation type="submission" date="2021-01" db="EMBL/GenBank/DDBJ databases">
        <title>Whole genome shotgun sequence of Catellatospora bangladeshensis NBRC 107357.</title>
        <authorList>
            <person name="Komaki H."/>
            <person name="Tamura T."/>
        </authorList>
    </citation>
    <scope>NUCLEOTIDE SEQUENCE [LARGE SCALE GENOMIC DNA]</scope>
    <source>
        <strain evidence="7 8">NBRC 107357</strain>
    </source>
</reference>
<dbReference type="EMBL" id="BONF01000033">
    <property type="protein sequence ID" value="GIF84079.1"/>
    <property type="molecule type" value="Genomic_DNA"/>
</dbReference>
<evidence type="ECO:0000313" key="8">
    <source>
        <dbReference type="Proteomes" id="UP000601223"/>
    </source>
</evidence>
<evidence type="ECO:0000259" key="5">
    <source>
        <dbReference type="Pfam" id="PF00501"/>
    </source>
</evidence>
<dbReference type="PROSITE" id="PS00455">
    <property type="entry name" value="AMP_BINDING"/>
    <property type="match status" value="1"/>
</dbReference>
<keyword evidence="3" id="KW-0547">Nucleotide-binding</keyword>
<comment type="similarity">
    <text evidence="1">Belongs to the ATP-dependent AMP-binding enzyme family.</text>
</comment>
<comment type="caution">
    <text evidence="7">The sequence shown here is derived from an EMBL/GenBank/DDBJ whole genome shotgun (WGS) entry which is preliminary data.</text>
</comment>
<name>A0A8J3JUR5_9ACTN</name>